<feature type="transmembrane region" description="Helical" evidence="1">
    <location>
        <begin position="41"/>
        <end position="59"/>
    </location>
</feature>
<sequence>MSLLRRLDARVQLSTHGPLLLVLLIMALGLVRVLTAHWRQGSVLLGGALLVAAVLRILLPDNRIGLLAIRSRVIDVLCYSGFGLVMIVLAMTITRATLSLP</sequence>
<protein>
    <submittedName>
        <fullName evidence="2">DUF3017 domain-containing protein</fullName>
    </submittedName>
</protein>
<dbReference type="EMBL" id="JBHSQW010000001">
    <property type="protein sequence ID" value="MFC5992752.1"/>
    <property type="molecule type" value="Genomic_DNA"/>
</dbReference>
<reference evidence="3" key="1">
    <citation type="journal article" date="2019" name="Int. J. Syst. Evol. Microbiol.">
        <title>The Global Catalogue of Microorganisms (GCM) 10K type strain sequencing project: providing services to taxonomists for standard genome sequencing and annotation.</title>
        <authorList>
            <consortium name="The Broad Institute Genomics Platform"/>
            <consortium name="The Broad Institute Genome Sequencing Center for Infectious Disease"/>
            <person name="Wu L."/>
            <person name="Ma J."/>
        </authorList>
    </citation>
    <scope>NUCLEOTIDE SEQUENCE [LARGE SCALE GENOMIC DNA]</scope>
    <source>
        <strain evidence="3">CCM 8391</strain>
    </source>
</reference>
<feature type="transmembrane region" description="Helical" evidence="1">
    <location>
        <begin position="79"/>
        <end position="98"/>
    </location>
</feature>
<dbReference type="Pfam" id="PF11222">
    <property type="entry name" value="DUF3017"/>
    <property type="match status" value="1"/>
</dbReference>
<keyword evidence="3" id="KW-1185">Reference proteome</keyword>
<dbReference type="RefSeq" id="WP_379581605.1">
    <property type="nucleotide sequence ID" value="NZ_JBHSQW010000001.1"/>
</dbReference>
<evidence type="ECO:0000256" key="1">
    <source>
        <dbReference type="SAM" id="Phobius"/>
    </source>
</evidence>
<comment type="caution">
    <text evidence="2">The sequence shown here is derived from an EMBL/GenBank/DDBJ whole genome shotgun (WGS) entry which is preliminary data.</text>
</comment>
<proteinExistence type="predicted"/>
<name>A0ABW1IWN6_9PSEU</name>
<dbReference type="Proteomes" id="UP001596302">
    <property type="component" value="Unassembled WGS sequence"/>
</dbReference>
<gene>
    <name evidence="2" type="ORF">ACFQE5_00840</name>
</gene>
<evidence type="ECO:0000313" key="2">
    <source>
        <dbReference type="EMBL" id="MFC5992752.1"/>
    </source>
</evidence>
<keyword evidence="1" id="KW-0812">Transmembrane</keyword>
<keyword evidence="1" id="KW-0472">Membrane</keyword>
<keyword evidence="1" id="KW-1133">Transmembrane helix</keyword>
<evidence type="ECO:0000313" key="3">
    <source>
        <dbReference type="Proteomes" id="UP001596302"/>
    </source>
</evidence>
<feature type="transmembrane region" description="Helical" evidence="1">
    <location>
        <begin position="15"/>
        <end position="34"/>
    </location>
</feature>
<accession>A0ABW1IWN6</accession>
<dbReference type="InterPro" id="IPR021385">
    <property type="entry name" value="DUF3017"/>
</dbReference>
<organism evidence="2 3">
    <name type="scientific">Pseudonocardia hispaniensis</name>
    <dbReference type="NCBI Taxonomy" id="904933"/>
    <lineage>
        <taxon>Bacteria</taxon>
        <taxon>Bacillati</taxon>
        <taxon>Actinomycetota</taxon>
        <taxon>Actinomycetes</taxon>
        <taxon>Pseudonocardiales</taxon>
        <taxon>Pseudonocardiaceae</taxon>
        <taxon>Pseudonocardia</taxon>
    </lineage>
</organism>